<organism evidence="3">
    <name type="scientific">Leptosphaeria maculans (strain JN3 / isolate v23.1.3 / race Av1-4-5-6-7-8)</name>
    <name type="common">Blackleg fungus</name>
    <name type="synonym">Phoma lingam</name>
    <dbReference type="NCBI Taxonomy" id="985895"/>
    <lineage>
        <taxon>Eukaryota</taxon>
        <taxon>Fungi</taxon>
        <taxon>Dikarya</taxon>
        <taxon>Ascomycota</taxon>
        <taxon>Pezizomycotina</taxon>
        <taxon>Dothideomycetes</taxon>
        <taxon>Pleosporomycetidae</taxon>
        <taxon>Pleosporales</taxon>
        <taxon>Pleosporineae</taxon>
        <taxon>Leptosphaeriaceae</taxon>
        <taxon>Plenodomus</taxon>
        <taxon>Plenodomus lingam/Leptosphaeria maculans species complex</taxon>
    </lineage>
</organism>
<sequence>MAATFGRASDFLTEADLLRFRGLTNLLRATNGIDDHTQQGGLGFIHDNKNSKNNVLYRRLADFNDLLVRHLEVVAVRSADKNGPLVQILTDPDRDDDETSDNSPELDDEDNAGIGHVYYTANPDPETDKNKGNKKKGMVNRIAPLLVEIIAEPAEPMNSAGAWLLKHTTGIKRKAPKTSITLDKHGSMLISLITATHEASDRDALRITRARLHNYVLLASIAKIRGRIIRGTTKHDRNLWEFLTKQSTDVHTASRTEKNIPFQPSNAKGMKIPGPLLRRILASLKRLGLAPELEPWLERSDEVEYTNDTRPAFQTLLSGLLIAVNAALLKLVNNKHEWLMDKGKGNLSEEQVANAALKLDRYAATASGWLRLLSALLDKLRPVVQAHLLYLKHVFAITKVKDREEQRRELNAWPSNHSADILSSDPLGQLSSDPLGQLSSEPSPYQSSSSDGGLRDLEGGLEKTFITKKAAYTADFEGIDLAGLQQNWDLAALKYLDLICLHQKAVNSLGKISGDTHDKQTHNFLRATRFEFVRCFQDQADSNIMSMRRVIETLKFPWGNEIGPDNVAKIKAFIQEHEQTKDGTPVISNTKWEDENGFDGNFHCETLLLSLQLLHETQAARDKVSSDKNGENPYLQLPSKDIVDSFAKPAKVLPVSKRCCPACHALIEYVNENADEKILYPGHHEYWFTAALPPWLPRKAGMAVIKAAETKLMERVQEYLKSGTPVSDSSTGTSPITSYRSDDLEDIDIDDFSSPAEGSKDQGVKRKRRKSEEESDAGRSSSPIERRQEM</sequence>
<proteinExistence type="predicted"/>
<dbReference type="GeneID" id="13290075"/>
<gene>
    <name evidence="2" type="ORF">LEMA_P108890.1</name>
</gene>
<accession>E4ZYU8</accession>
<dbReference type="OMA" id="CHALIEY"/>
<dbReference type="eggNOG" id="ENOG502STU9">
    <property type="taxonomic scope" value="Eukaryota"/>
</dbReference>
<dbReference type="VEuPathDB" id="FungiDB:LEMA_P108890.1"/>
<dbReference type="Proteomes" id="UP000002668">
    <property type="component" value="Genome"/>
</dbReference>
<dbReference type="OrthoDB" id="3799875at2759"/>
<feature type="region of interest" description="Disordered" evidence="1">
    <location>
        <begin position="85"/>
        <end position="135"/>
    </location>
</feature>
<dbReference type="EMBL" id="FP929129">
    <property type="protein sequence ID" value="CBX96624.1"/>
    <property type="molecule type" value="Genomic_DNA"/>
</dbReference>
<keyword evidence="3" id="KW-1185">Reference proteome</keyword>
<name>E4ZYU8_LEPMJ</name>
<feature type="compositionally biased region" description="Polar residues" evidence="1">
    <location>
        <begin position="724"/>
        <end position="739"/>
    </location>
</feature>
<dbReference type="STRING" id="985895.E4ZYU8"/>
<feature type="region of interest" description="Disordered" evidence="1">
    <location>
        <begin position="721"/>
        <end position="790"/>
    </location>
</feature>
<dbReference type="HOGENOM" id="CLU_381729_0_0_1"/>
<evidence type="ECO:0000313" key="2">
    <source>
        <dbReference type="EMBL" id="CBX96624.1"/>
    </source>
</evidence>
<evidence type="ECO:0000256" key="1">
    <source>
        <dbReference type="SAM" id="MobiDB-lite"/>
    </source>
</evidence>
<feature type="region of interest" description="Disordered" evidence="1">
    <location>
        <begin position="432"/>
        <end position="453"/>
    </location>
</feature>
<feature type="compositionally biased region" description="Low complexity" evidence="1">
    <location>
        <begin position="439"/>
        <end position="452"/>
    </location>
</feature>
<reference evidence="3" key="1">
    <citation type="journal article" date="2011" name="Nat. Commun.">
        <title>Effector diversification within compartments of the Leptosphaeria maculans genome affected by Repeat-Induced Point mutations.</title>
        <authorList>
            <person name="Rouxel T."/>
            <person name="Grandaubert J."/>
            <person name="Hane J.K."/>
            <person name="Hoede C."/>
            <person name="van de Wouw A.P."/>
            <person name="Couloux A."/>
            <person name="Dominguez V."/>
            <person name="Anthouard V."/>
            <person name="Bally P."/>
            <person name="Bourras S."/>
            <person name="Cozijnsen A.J."/>
            <person name="Ciuffetti L.M."/>
            <person name="Degrave A."/>
            <person name="Dilmaghani A."/>
            <person name="Duret L."/>
            <person name="Fudal I."/>
            <person name="Goodwin S.B."/>
            <person name="Gout L."/>
            <person name="Glaser N."/>
            <person name="Linglin J."/>
            <person name="Kema G.H.J."/>
            <person name="Lapalu N."/>
            <person name="Lawrence C.B."/>
            <person name="May K."/>
            <person name="Meyer M."/>
            <person name="Ollivier B."/>
            <person name="Poulain J."/>
            <person name="Schoch C.L."/>
            <person name="Simon A."/>
            <person name="Spatafora J.W."/>
            <person name="Stachowiak A."/>
            <person name="Turgeon B.G."/>
            <person name="Tyler B.M."/>
            <person name="Vincent D."/>
            <person name="Weissenbach J."/>
            <person name="Amselem J."/>
            <person name="Quesneville H."/>
            <person name="Oliver R.P."/>
            <person name="Wincker P."/>
            <person name="Balesdent M.-H."/>
            <person name="Howlett B.J."/>
        </authorList>
    </citation>
    <scope>NUCLEOTIDE SEQUENCE [LARGE SCALE GENOMIC DNA]</scope>
    <source>
        <strain evidence="3">JN3 / isolate v23.1.3 / race Av1-4-5-6-7-8</strain>
    </source>
</reference>
<protein>
    <submittedName>
        <fullName evidence="2">Predicted protein</fullName>
    </submittedName>
</protein>
<dbReference type="AlphaFoldDB" id="E4ZYU8"/>
<feature type="compositionally biased region" description="Acidic residues" evidence="1">
    <location>
        <begin position="93"/>
        <end position="111"/>
    </location>
</feature>
<evidence type="ECO:0000313" key="3">
    <source>
        <dbReference type="Proteomes" id="UP000002668"/>
    </source>
</evidence>
<dbReference type="InParanoid" id="E4ZYU8"/>